<dbReference type="GO" id="GO:0008270">
    <property type="term" value="F:zinc ion binding"/>
    <property type="evidence" value="ECO:0007669"/>
    <property type="project" value="UniProtKB-KW"/>
</dbReference>
<keyword evidence="3" id="KW-0479">Metal-binding</keyword>
<reference evidence="11" key="1">
    <citation type="submission" date="2022-11" db="UniProtKB">
        <authorList>
            <consortium name="WormBaseParasite"/>
        </authorList>
    </citation>
    <scope>IDENTIFICATION</scope>
</reference>
<keyword evidence="5" id="KW-0862">Zinc</keyword>
<evidence type="ECO:0000256" key="5">
    <source>
        <dbReference type="ARBA" id="ARBA00022833"/>
    </source>
</evidence>
<organism evidence="10 11">
    <name type="scientific">Ditylenchus dipsaci</name>
    <dbReference type="NCBI Taxonomy" id="166011"/>
    <lineage>
        <taxon>Eukaryota</taxon>
        <taxon>Metazoa</taxon>
        <taxon>Ecdysozoa</taxon>
        <taxon>Nematoda</taxon>
        <taxon>Chromadorea</taxon>
        <taxon>Rhabditida</taxon>
        <taxon>Tylenchina</taxon>
        <taxon>Tylenchomorpha</taxon>
        <taxon>Sphaerularioidea</taxon>
        <taxon>Anguinidae</taxon>
        <taxon>Anguininae</taxon>
        <taxon>Ditylenchus</taxon>
    </lineage>
</organism>
<dbReference type="GO" id="GO:0030897">
    <property type="term" value="C:HOPS complex"/>
    <property type="evidence" value="ECO:0007669"/>
    <property type="project" value="TreeGrafter"/>
</dbReference>
<evidence type="ECO:0000259" key="9">
    <source>
        <dbReference type="Pfam" id="PF26148"/>
    </source>
</evidence>
<dbReference type="InterPro" id="IPR058919">
    <property type="entry name" value="Pep3/Vps18_RING_C"/>
</dbReference>
<dbReference type="AlphaFoldDB" id="A0A915DBF1"/>
<dbReference type="Pfam" id="PF05131">
    <property type="entry name" value="Pep3_Vps18"/>
    <property type="match status" value="1"/>
</dbReference>
<dbReference type="WBParaSite" id="jg17463">
    <property type="protein sequence ID" value="jg17463"/>
    <property type="gene ID" value="jg17463"/>
</dbReference>
<dbReference type="GO" id="GO:0008333">
    <property type="term" value="P:endosome to lysosome transport"/>
    <property type="evidence" value="ECO:0007669"/>
    <property type="project" value="TreeGrafter"/>
</dbReference>
<evidence type="ECO:0000256" key="6">
    <source>
        <dbReference type="ARBA" id="ARBA00023136"/>
    </source>
</evidence>
<dbReference type="GO" id="GO:0031902">
    <property type="term" value="C:late endosome membrane"/>
    <property type="evidence" value="ECO:0007669"/>
    <property type="project" value="UniProtKB-SubCell"/>
</dbReference>
<evidence type="ECO:0000256" key="2">
    <source>
        <dbReference type="ARBA" id="ARBA00017338"/>
    </source>
</evidence>
<evidence type="ECO:0000256" key="7">
    <source>
        <dbReference type="SAM" id="Coils"/>
    </source>
</evidence>
<dbReference type="GO" id="GO:0048284">
    <property type="term" value="P:organelle fusion"/>
    <property type="evidence" value="ECO:0007669"/>
    <property type="project" value="TreeGrafter"/>
</dbReference>
<protein>
    <recommendedName>
        <fullName evidence="2">Vacuolar protein sorting-associated protein 18 homolog</fullName>
    </recommendedName>
</protein>
<feature type="domain" description="Pep3/Vps18 RING C-terminal" evidence="9">
    <location>
        <begin position="805"/>
        <end position="905"/>
    </location>
</feature>
<comment type="subcellular location">
    <subcellularLocation>
        <location evidence="1">Late endosome membrane</location>
        <topology evidence="1">Peripheral membrane protein</topology>
        <orientation evidence="1">Cytoplasmic side</orientation>
    </subcellularLocation>
</comment>
<keyword evidence="6" id="KW-0472">Membrane</keyword>
<evidence type="ECO:0000256" key="3">
    <source>
        <dbReference type="ARBA" id="ARBA00022723"/>
    </source>
</evidence>
<evidence type="ECO:0000313" key="11">
    <source>
        <dbReference type="WBParaSite" id="jg17463"/>
    </source>
</evidence>
<evidence type="ECO:0000256" key="4">
    <source>
        <dbReference type="ARBA" id="ARBA00022771"/>
    </source>
</evidence>
<sequence length="930" mass="106372">MKTLVVKPLRKLKGMTISALGWNLDYAKDSETAFIVLGTTKGAILETNITSSGSMSYLKSLCTNLNQDGKELPVTDLHLHQCSENDDDRFVLLICMPGRLYCLCGTANLNAAPQQQAQPVVGTVWSITFNFGEGRPRCHSQSDETSMLSALAVYPIALNESPTKYCWMSAEGLSIGTLDTTQDIGIPTGSVGRRVSSDAFDMLVEQAHVKHKRGASKVVGMTRDVASQFIWVFAESALFKYRPFEETRHIWRIYLERKEFGKARKITSQMVHEDPAPYQIVIKKEAEKFIADKNYEAAAELLALSLEPFEAIVLKFLKDGSASRNGLKRYLELKLNKMDRSEDKVRRDILVIWLLEIQLGELAELRRNHSQEEDVLDGVGSGASNPSSKDTITARASEVKKLREELYCFLNRSIVNESINNNRPVVYRMISSHVDFETQLHLANKLKVESCHNVTLGTTLGCRYSGSRVILRDYDVVLKILLLQRNYKQVLEVLVQQTNAQFFYKYAPELITQMPMELVKALIENKRILQPTHLLPVFYKCFDTNMADFTKKLDPKVLAATFYYLDHVVGVPGSAKVDLTVHNFYIQLHATFKPTTLLDHLKKFGKKRSKLTYDVEMALRICVEKKLTECCVFLHCILGQYHSAVKLALTVSVELGIECAKELNHLLNRQSDDFLMQMTTDSDGSSFLEDDLDYTESDGHRDMEELRKLVWLEIAKKMIETNQENVESCLALLKESNEAIRIQDILPYFPEFTKIQHFKDPLCACLKEHSLKIQQLQKEMKEASEMAEEISADVDKNKSKFMVVKSSDKCFKCKDILMSQPFFAFTCRHFFHKQCLERHMIKEEFSKDECQLYAKLAKEEKVLKKRVEMMKLDGRQREQAILDCKATQDLLRELLAEDCPMCGDRIVNSIDKPLFNPTEYQEELKLWSFT</sequence>
<evidence type="ECO:0000259" key="8">
    <source>
        <dbReference type="Pfam" id="PF05131"/>
    </source>
</evidence>
<keyword evidence="10" id="KW-1185">Reference proteome</keyword>
<dbReference type="GO" id="GO:0007032">
    <property type="term" value="P:endosome organization"/>
    <property type="evidence" value="ECO:0007669"/>
    <property type="project" value="TreeGrafter"/>
</dbReference>
<keyword evidence="7" id="KW-0175">Coiled coil</keyword>
<accession>A0A915DBF1</accession>
<dbReference type="PANTHER" id="PTHR23323:SF26">
    <property type="entry name" value="VACUOLAR PROTEIN SORTING-ASSOCIATED PROTEIN 18 HOMOLOG"/>
    <property type="match status" value="1"/>
</dbReference>
<name>A0A915DBF1_9BILA</name>
<keyword evidence="4" id="KW-0863">Zinc-finger</keyword>
<evidence type="ECO:0000256" key="1">
    <source>
        <dbReference type="ARBA" id="ARBA00004492"/>
    </source>
</evidence>
<dbReference type="Pfam" id="PF26148">
    <property type="entry name" value="VPS18_RING_C"/>
    <property type="match status" value="1"/>
</dbReference>
<dbReference type="GO" id="GO:0007040">
    <property type="term" value="P:lysosome organization"/>
    <property type="evidence" value="ECO:0007669"/>
    <property type="project" value="TreeGrafter"/>
</dbReference>
<feature type="domain" description="Pep3/Vps18 beta-propeller" evidence="8">
    <location>
        <begin position="6"/>
        <end position="180"/>
    </location>
</feature>
<dbReference type="Proteomes" id="UP000887574">
    <property type="component" value="Unplaced"/>
</dbReference>
<evidence type="ECO:0000313" key="10">
    <source>
        <dbReference type="Proteomes" id="UP000887574"/>
    </source>
</evidence>
<dbReference type="InterPro" id="IPR007810">
    <property type="entry name" value="Pep3/Vps18_beta-prop"/>
</dbReference>
<dbReference type="PANTHER" id="PTHR23323">
    <property type="entry name" value="VACUOLAR PROTEIN SORTING-ASSOCIATED PROTEIN"/>
    <property type="match status" value="1"/>
</dbReference>
<dbReference type="GO" id="GO:0030674">
    <property type="term" value="F:protein-macromolecule adaptor activity"/>
    <property type="evidence" value="ECO:0007669"/>
    <property type="project" value="TreeGrafter"/>
</dbReference>
<dbReference type="GO" id="GO:0006904">
    <property type="term" value="P:vesicle docking involved in exocytosis"/>
    <property type="evidence" value="ECO:0007669"/>
    <property type="project" value="TreeGrafter"/>
</dbReference>
<feature type="coiled-coil region" evidence="7">
    <location>
        <begin position="766"/>
        <end position="793"/>
    </location>
</feature>
<proteinExistence type="predicted"/>